<sequence length="252" mass="26904">MVLYSAVGISAFLTLVPIFLVLVQAFSAGEMLTFPLPGLSVKWFVRAYTVPEIRESFLFSVILAVVSSVFSVMLALCGALYVSRNGGVLSRLVTILALVPLVFPAFILGLALLFFFKAGGVNAKLGLLIAHIVISIPYAFRPLVEALKETPLSLEEAAQSLGAGPLSSFVLVTFPQIAAGVGTAWVFCFVVSFSELSATLFLAGPGAMTLPVELFSYLEFQGDQLVVAAASTAQVLLTLGMVFLGNRVFRRR</sequence>
<evidence type="ECO:0000313" key="11">
    <source>
        <dbReference type="Proteomes" id="UP000664073"/>
    </source>
</evidence>
<keyword evidence="5 8" id="KW-0812">Transmembrane</keyword>
<dbReference type="InterPro" id="IPR035906">
    <property type="entry name" value="MetI-like_sf"/>
</dbReference>
<keyword evidence="2 8" id="KW-0813">Transport</keyword>
<keyword evidence="6 8" id="KW-1133">Transmembrane helix</keyword>
<comment type="caution">
    <text evidence="10">The sequence shown here is derived from an EMBL/GenBank/DDBJ whole genome shotgun (WGS) entry which is preliminary data.</text>
</comment>
<comment type="similarity">
    <text evidence="8">Belongs to the binding-protein-dependent transport system permease family.</text>
</comment>
<proteinExistence type="inferred from homology"/>
<dbReference type="GO" id="GO:0005886">
    <property type="term" value="C:plasma membrane"/>
    <property type="evidence" value="ECO:0007669"/>
    <property type="project" value="UniProtKB-SubCell"/>
</dbReference>
<dbReference type="SUPFAM" id="SSF161098">
    <property type="entry name" value="MetI-like"/>
    <property type="match status" value="1"/>
</dbReference>
<comment type="subcellular location">
    <subcellularLocation>
        <location evidence="1">Cell inner membrane</location>
        <topology evidence="1">Multi-pass membrane protein</topology>
    </subcellularLocation>
    <subcellularLocation>
        <location evidence="8">Cell membrane</location>
        <topology evidence="8">Multi-pass membrane protein</topology>
    </subcellularLocation>
</comment>
<evidence type="ECO:0000313" key="10">
    <source>
        <dbReference type="EMBL" id="MBO1325093.1"/>
    </source>
</evidence>
<dbReference type="PANTHER" id="PTHR43357">
    <property type="entry name" value="INNER MEMBRANE ABC TRANSPORTER PERMEASE PROTEIN YDCV"/>
    <property type="match status" value="1"/>
</dbReference>
<gene>
    <name evidence="10" type="ORF">J2D77_08020</name>
</gene>
<dbReference type="PROSITE" id="PS50928">
    <property type="entry name" value="ABC_TM1"/>
    <property type="match status" value="1"/>
</dbReference>
<evidence type="ECO:0000256" key="6">
    <source>
        <dbReference type="ARBA" id="ARBA00022989"/>
    </source>
</evidence>
<dbReference type="AlphaFoldDB" id="A0A939HIK6"/>
<dbReference type="PANTHER" id="PTHR43357:SF4">
    <property type="entry name" value="INNER MEMBRANE ABC TRANSPORTER PERMEASE PROTEIN YDCV"/>
    <property type="match status" value="1"/>
</dbReference>
<dbReference type="EMBL" id="JAFVMH010000003">
    <property type="protein sequence ID" value="MBO1325093.1"/>
    <property type="molecule type" value="Genomic_DNA"/>
</dbReference>
<keyword evidence="7 8" id="KW-0472">Membrane</keyword>
<evidence type="ECO:0000256" key="3">
    <source>
        <dbReference type="ARBA" id="ARBA00022475"/>
    </source>
</evidence>
<protein>
    <submittedName>
        <fullName evidence="10">ABC transporter permease subunit</fullName>
    </submittedName>
</protein>
<evidence type="ECO:0000256" key="5">
    <source>
        <dbReference type="ARBA" id="ARBA00022692"/>
    </source>
</evidence>
<evidence type="ECO:0000256" key="8">
    <source>
        <dbReference type="RuleBase" id="RU363032"/>
    </source>
</evidence>
<dbReference type="GO" id="GO:0055085">
    <property type="term" value="P:transmembrane transport"/>
    <property type="evidence" value="ECO:0007669"/>
    <property type="project" value="InterPro"/>
</dbReference>
<evidence type="ECO:0000256" key="7">
    <source>
        <dbReference type="ARBA" id="ARBA00023136"/>
    </source>
</evidence>
<evidence type="ECO:0000259" key="9">
    <source>
        <dbReference type="PROSITE" id="PS50928"/>
    </source>
</evidence>
<name>A0A939HIK6_9PROT</name>
<evidence type="ECO:0000256" key="1">
    <source>
        <dbReference type="ARBA" id="ARBA00004429"/>
    </source>
</evidence>
<dbReference type="Gene3D" id="1.10.3720.10">
    <property type="entry name" value="MetI-like"/>
    <property type="match status" value="1"/>
</dbReference>
<feature type="transmembrane region" description="Helical" evidence="8">
    <location>
        <begin position="12"/>
        <end position="36"/>
    </location>
</feature>
<keyword evidence="4" id="KW-0997">Cell inner membrane</keyword>
<reference evidence="10" key="1">
    <citation type="submission" date="2021-03" db="EMBL/GenBank/DDBJ databases">
        <title>The complete genome sequence of Acetobacter sp. TBRC 12339.</title>
        <authorList>
            <person name="Charoenyingcharoen P."/>
            <person name="Yukphan P."/>
        </authorList>
    </citation>
    <scope>NUCLEOTIDE SEQUENCE</scope>
    <source>
        <strain evidence="10">TBRC 12339</strain>
    </source>
</reference>
<feature type="domain" description="ABC transmembrane type-1" evidence="9">
    <location>
        <begin position="57"/>
        <end position="245"/>
    </location>
</feature>
<keyword evidence="11" id="KW-1185">Reference proteome</keyword>
<dbReference type="RefSeq" id="WP_207845768.1">
    <property type="nucleotide sequence ID" value="NZ_JAFVMH010000003.1"/>
</dbReference>
<evidence type="ECO:0000256" key="4">
    <source>
        <dbReference type="ARBA" id="ARBA00022519"/>
    </source>
</evidence>
<feature type="transmembrane region" description="Helical" evidence="8">
    <location>
        <begin position="93"/>
        <end position="116"/>
    </location>
</feature>
<keyword evidence="3" id="KW-1003">Cell membrane</keyword>
<evidence type="ECO:0000256" key="2">
    <source>
        <dbReference type="ARBA" id="ARBA00022448"/>
    </source>
</evidence>
<accession>A0A939HIK6</accession>
<feature type="transmembrane region" description="Helical" evidence="8">
    <location>
        <begin position="57"/>
        <end position="81"/>
    </location>
</feature>
<feature type="transmembrane region" description="Helical" evidence="8">
    <location>
        <begin position="169"/>
        <end position="191"/>
    </location>
</feature>
<dbReference type="InterPro" id="IPR000515">
    <property type="entry name" value="MetI-like"/>
</dbReference>
<feature type="transmembrane region" description="Helical" evidence="8">
    <location>
        <begin position="198"/>
        <end position="218"/>
    </location>
</feature>
<dbReference type="CDD" id="cd06261">
    <property type="entry name" value="TM_PBP2"/>
    <property type="match status" value="1"/>
</dbReference>
<feature type="transmembrane region" description="Helical" evidence="8">
    <location>
        <begin position="224"/>
        <end position="244"/>
    </location>
</feature>
<organism evidence="10 11">
    <name type="scientific">Acetobacter garciniae</name>
    <dbReference type="NCBI Taxonomy" id="2817435"/>
    <lineage>
        <taxon>Bacteria</taxon>
        <taxon>Pseudomonadati</taxon>
        <taxon>Pseudomonadota</taxon>
        <taxon>Alphaproteobacteria</taxon>
        <taxon>Acetobacterales</taxon>
        <taxon>Acetobacteraceae</taxon>
        <taxon>Acetobacter</taxon>
    </lineage>
</organism>
<dbReference type="Proteomes" id="UP000664073">
    <property type="component" value="Unassembled WGS sequence"/>
</dbReference>
<dbReference type="Pfam" id="PF00528">
    <property type="entry name" value="BPD_transp_1"/>
    <property type="match status" value="1"/>
</dbReference>